<dbReference type="EMBL" id="UOFT01000002">
    <property type="protein sequence ID" value="VAW91010.1"/>
    <property type="molecule type" value="Genomic_DNA"/>
</dbReference>
<feature type="domain" description="Type VI secretion system component TssM1 N-terminal" evidence="4">
    <location>
        <begin position="203"/>
        <end position="459"/>
    </location>
</feature>
<name>A0A3B0ZP96_9ZZZZ</name>
<dbReference type="Pfam" id="PF14331">
    <property type="entry name" value="IcmF-related_N"/>
    <property type="match status" value="1"/>
</dbReference>
<evidence type="ECO:0000259" key="3">
    <source>
        <dbReference type="Pfam" id="PF06761"/>
    </source>
</evidence>
<feature type="domain" description="Type VI secretion system component TssM1 helical" evidence="5">
    <location>
        <begin position="940"/>
        <end position="1039"/>
    </location>
</feature>
<feature type="transmembrane region" description="Helical" evidence="1">
    <location>
        <begin position="50"/>
        <end position="67"/>
    </location>
</feature>
<dbReference type="InterPro" id="IPR048677">
    <property type="entry name" value="TssM1_hel"/>
</dbReference>
<protein>
    <submittedName>
        <fullName evidence="6">IcmF-related protein</fullName>
    </submittedName>
</protein>
<dbReference type="InterPro" id="IPR010623">
    <property type="entry name" value="IcmF_C"/>
</dbReference>
<dbReference type="InterPro" id="IPR025743">
    <property type="entry name" value="TssM1_N"/>
</dbReference>
<accession>A0A3B0ZP96</accession>
<gene>
    <name evidence="6" type="ORF">MNBD_GAMMA23-2126</name>
</gene>
<keyword evidence="1" id="KW-0472">Membrane</keyword>
<keyword evidence="1" id="KW-1133">Transmembrane helix</keyword>
<dbReference type="InterPro" id="IPR027417">
    <property type="entry name" value="P-loop_NTPase"/>
</dbReference>
<dbReference type="InterPro" id="IPR053156">
    <property type="entry name" value="T6SS_TssM-like"/>
</dbReference>
<dbReference type="Pfam" id="PF21070">
    <property type="entry name" value="IcmF_helical"/>
    <property type="match status" value="1"/>
</dbReference>
<organism evidence="6">
    <name type="scientific">hydrothermal vent metagenome</name>
    <dbReference type="NCBI Taxonomy" id="652676"/>
    <lineage>
        <taxon>unclassified sequences</taxon>
        <taxon>metagenomes</taxon>
        <taxon>ecological metagenomes</taxon>
    </lineage>
</organism>
<dbReference type="SUPFAM" id="SSF52540">
    <property type="entry name" value="P-loop containing nucleoside triphosphate hydrolases"/>
    <property type="match status" value="1"/>
</dbReference>
<evidence type="ECO:0000259" key="5">
    <source>
        <dbReference type="Pfam" id="PF21070"/>
    </source>
</evidence>
<dbReference type="PANTHER" id="PTHR36153:SF1">
    <property type="entry name" value="TYPE VI SECRETION SYSTEM COMPONENT TSSM1"/>
    <property type="match status" value="1"/>
</dbReference>
<feature type="domain" description="IcmF-related" evidence="3">
    <location>
        <begin position="511"/>
        <end position="810"/>
    </location>
</feature>
<evidence type="ECO:0000256" key="1">
    <source>
        <dbReference type="SAM" id="Phobius"/>
    </source>
</evidence>
<evidence type="ECO:0000259" key="4">
    <source>
        <dbReference type="Pfam" id="PF14331"/>
    </source>
</evidence>
<proteinExistence type="predicted"/>
<dbReference type="Pfam" id="PF06761">
    <property type="entry name" value="IcmF-related"/>
    <property type="match status" value="1"/>
</dbReference>
<feature type="domain" description="Type VI secretion system IcmF C-terminal" evidence="2">
    <location>
        <begin position="1049"/>
        <end position="1141"/>
    </location>
</feature>
<dbReference type="Pfam" id="PF06744">
    <property type="entry name" value="IcmF_C"/>
    <property type="match status" value="1"/>
</dbReference>
<feature type="transmembrane region" description="Helical" evidence="1">
    <location>
        <begin position="452"/>
        <end position="474"/>
    </location>
</feature>
<dbReference type="InterPro" id="IPR009612">
    <property type="entry name" value="IcmF-rel"/>
</dbReference>
<sequence>MKKIALFFKNRTVISIIGLIALSVVIWFIGPSIKFGESNSAPLGGETARLVFILLIALAWGISNLLAQKKNHKNNEEFVADLHENQLQNDNSKVQTQSSNEVMQIEKRFTEALSTLKRLKFSGKGANKALYELPWYIIIGPPGSGKTTALIKSSLDFPLAEQFGKGALQGVGGTRNCDWWFTNEAVLIDTAGRYTTQDSHRVVDSSAWEGFLNLLKKNRRRRPINGAIIAISLHDLLFQTEEERILHAKTIRMRIDELMGKLEIRFPIYLMFTKTDMVSGFSEYFEDLAKDEREQVWGISLPNAPHASDGPDFNFLNEEFSKLIERLYDRVLWRVQQETDVKRRTAIQGFPQQMENLKFIIDSFVTQTFVKNRYHFQPYLRGVYFTSGTQDGTSIDRLMTSVSANFGFARDAAQSALQQGKSFFLGRLFRDVIFPESELVGSNRRYETIFRWVQNVSYASIAAIGITLFVVWLGSITRHEMFMSEVSGYVAEFKAENKRLVTWKKDLRSVLPSLNVLAKASVVYDQEEHPWLSSMGLYDGNVDLAADNAYAEQLKTLLLPRLINELELFIKQGHRGGDLYNTFRTYMMFSKTEHLNKGMVVDWFKANWSKRLQGEATARKQLEQHLVNLLALDINKVKLNNSLVAQTRSLLLRVPVSKRVYSRIRTNPDYSQTVDLLNQFGMSVRAAYKVDNQTSRALTIPFLFTYEGYRTIDFSVDSPVISNIVNERWVLEDGKTARVDFIKEDLADISKKVKEHYLADYATTWRNVLSALDISGFSNLKQANDVLTNFTDPVYSPLLSVLQVSKENTQLTAPLLSNLAGDKLDGGKAKVSLLANKNFGNKVDRQFREINKLLRESDKQPAAIAGVILKIQQLRDFIGEVSLSPDPSKKSFDIAKARYANGGGNAITSLRLYAKSTPQPVKRWLISLADESWKVILKSAHQHINSEWKSKVHSAYVEGLAGRYPLRKSSSNELAIYDFSEFFKPKGTMDNFYIEFVKPFINTRRGWTNRVVDNYSLGLSKKTIAQIRKAQRIKNIFFRKNPETPSIRFQLKPYLLGKNNARFTLEVGDKRIVYNHGPKFWKTLTWNGADENTRARLIFEDLNEQLHIKVYEGNWAWFRLQDQSRLTKTRQSNTYFVNYSVPKKAQADGYKVAKNEHNITFQIKAKSVNNPFSSNLLRTFKCSERI</sequence>
<dbReference type="PANTHER" id="PTHR36153">
    <property type="entry name" value="INNER MEMBRANE PROTEIN-RELATED"/>
    <property type="match status" value="1"/>
</dbReference>
<dbReference type="InterPro" id="IPR017731">
    <property type="entry name" value="TssM1-like"/>
</dbReference>
<evidence type="ECO:0000313" key="6">
    <source>
        <dbReference type="EMBL" id="VAW91010.1"/>
    </source>
</evidence>
<feature type="transmembrane region" description="Helical" evidence="1">
    <location>
        <begin position="12"/>
        <end position="30"/>
    </location>
</feature>
<keyword evidence="1" id="KW-0812">Transmembrane</keyword>
<evidence type="ECO:0000259" key="2">
    <source>
        <dbReference type="Pfam" id="PF06744"/>
    </source>
</evidence>
<dbReference type="AlphaFoldDB" id="A0A3B0ZP96"/>
<reference evidence="6" key="1">
    <citation type="submission" date="2018-06" db="EMBL/GenBank/DDBJ databases">
        <authorList>
            <person name="Zhirakovskaya E."/>
        </authorList>
    </citation>
    <scope>NUCLEOTIDE SEQUENCE</scope>
</reference>
<dbReference type="NCBIfam" id="TIGR03348">
    <property type="entry name" value="VI_IcmF"/>
    <property type="match status" value="1"/>
</dbReference>